<accession>A0A7W6DKZ3</accession>
<sequence>MSDLWDEIGPVPRLLCAHAGRDAARHRLVWALDARLAMLVAKSSEPAIGQIKLTWWYDALTDASGAKGQGEPLVEALHAAAMLPPAGLDHLIDGWEALLGDVDLDTYAAGRGGGLFRALAGRDDVPGWLVQAGAVWALWDLSAHTADETLAADAIALAARHKLGERPDWPREWAAMRIAYGLARYDVRRGRAASARLTPRLYLQLLWLIWSKY</sequence>
<keyword evidence="1" id="KW-0808">Transferase</keyword>
<comment type="caution">
    <text evidence="1">The sequence shown here is derived from an EMBL/GenBank/DDBJ whole genome shotgun (WGS) entry which is preliminary data.</text>
</comment>
<gene>
    <name evidence="1" type="ORF">GGR44_000600</name>
</gene>
<dbReference type="Proteomes" id="UP000552757">
    <property type="component" value="Unassembled WGS sequence"/>
</dbReference>
<dbReference type="RefSeq" id="WP_183953939.1">
    <property type="nucleotide sequence ID" value="NZ_JACIEB010000001.1"/>
</dbReference>
<keyword evidence="2" id="KW-1185">Reference proteome</keyword>
<name>A0A7W6DKZ3_9SPHN</name>
<evidence type="ECO:0000313" key="2">
    <source>
        <dbReference type="Proteomes" id="UP000552757"/>
    </source>
</evidence>
<organism evidence="1 2">
    <name type="scientific">Sphingobium fontiphilum</name>
    <dbReference type="NCBI Taxonomy" id="944425"/>
    <lineage>
        <taxon>Bacteria</taxon>
        <taxon>Pseudomonadati</taxon>
        <taxon>Pseudomonadota</taxon>
        <taxon>Alphaproteobacteria</taxon>
        <taxon>Sphingomonadales</taxon>
        <taxon>Sphingomonadaceae</taxon>
        <taxon>Sphingobium</taxon>
    </lineage>
</organism>
<evidence type="ECO:0000313" key="1">
    <source>
        <dbReference type="EMBL" id="MBB3980969.1"/>
    </source>
</evidence>
<dbReference type="EC" id="2.5.1.32" evidence="1"/>
<proteinExistence type="predicted"/>
<reference evidence="1 2" key="1">
    <citation type="submission" date="2020-08" db="EMBL/GenBank/DDBJ databases">
        <title>Genomic Encyclopedia of Type Strains, Phase IV (KMG-IV): sequencing the most valuable type-strain genomes for metagenomic binning, comparative biology and taxonomic classification.</title>
        <authorList>
            <person name="Goeker M."/>
        </authorList>
    </citation>
    <scope>NUCLEOTIDE SEQUENCE [LARGE SCALE GENOMIC DNA]</scope>
    <source>
        <strain evidence="1 2">DSM 29348</strain>
    </source>
</reference>
<dbReference type="GO" id="GO:0016740">
    <property type="term" value="F:transferase activity"/>
    <property type="evidence" value="ECO:0007669"/>
    <property type="project" value="UniProtKB-KW"/>
</dbReference>
<dbReference type="AlphaFoldDB" id="A0A7W6DKZ3"/>
<dbReference type="EMBL" id="JACIEB010000001">
    <property type="protein sequence ID" value="MBB3980969.1"/>
    <property type="molecule type" value="Genomic_DNA"/>
</dbReference>
<protein>
    <submittedName>
        <fullName evidence="1">Phytoene synthase</fullName>
        <ecNumber evidence="1">2.5.1.32</ecNumber>
    </submittedName>
</protein>